<organism evidence="2 3">
    <name type="scientific">Racocetra fulgida</name>
    <dbReference type="NCBI Taxonomy" id="60492"/>
    <lineage>
        <taxon>Eukaryota</taxon>
        <taxon>Fungi</taxon>
        <taxon>Fungi incertae sedis</taxon>
        <taxon>Mucoromycota</taxon>
        <taxon>Glomeromycotina</taxon>
        <taxon>Glomeromycetes</taxon>
        <taxon>Diversisporales</taxon>
        <taxon>Gigasporaceae</taxon>
        <taxon>Racocetra</taxon>
    </lineage>
</organism>
<dbReference type="EMBL" id="CAJVPZ010068938">
    <property type="protein sequence ID" value="CAG8798532.1"/>
    <property type="molecule type" value="Genomic_DNA"/>
</dbReference>
<sequence>VEYQVSGEFKNHGSRVSAPGNIGATPMELDRTEAKGHIAKMCPNKSKLNPETPSSTNANMEHVNLIEVNNKKRERLLRGKEKI</sequence>
<keyword evidence="3" id="KW-1185">Reference proteome</keyword>
<protein>
    <submittedName>
        <fullName evidence="2">1293_t:CDS:1</fullName>
    </submittedName>
</protein>
<dbReference type="AlphaFoldDB" id="A0A9N9JW21"/>
<evidence type="ECO:0000256" key="1">
    <source>
        <dbReference type="SAM" id="MobiDB-lite"/>
    </source>
</evidence>
<feature type="region of interest" description="Disordered" evidence="1">
    <location>
        <begin position="42"/>
        <end position="61"/>
    </location>
</feature>
<evidence type="ECO:0000313" key="2">
    <source>
        <dbReference type="EMBL" id="CAG8798532.1"/>
    </source>
</evidence>
<reference evidence="2" key="1">
    <citation type="submission" date="2021-06" db="EMBL/GenBank/DDBJ databases">
        <authorList>
            <person name="Kallberg Y."/>
            <person name="Tangrot J."/>
            <person name="Rosling A."/>
        </authorList>
    </citation>
    <scope>NUCLEOTIDE SEQUENCE</scope>
    <source>
        <strain evidence="2">IN212</strain>
    </source>
</reference>
<feature type="compositionally biased region" description="Polar residues" evidence="1">
    <location>
        <begin position="46"/>
        <end position="59"/>
    </location>
</feature>
<name>A0A9N9JW21_9GLOM</name>
<accession>A0A9N9JW21</accession>
<feature type="region of interest" description="Disordered" evidence="1">
    <location>
        <begin position="1"/>
        <end position="25"/>
    </location>
</feature>
<feature type="non-terminal residue" evidence="2">
    <location>
        <position position="83"/>
    </location>
</feature>
<comment type="caution">
    <text evidence="2">The sequence shown here is derived from an EMBL/GenBank/DDBJ whole genome shotgun (WGS) entry which is preliminary data.</text>
</comment>
<proteinExistence type="predicted"/>
<dbReference type="Proteomes" id="UP000789396">
    <property type="component" value="Unassembled WGS sequence"/>
</dbReference>
<gene>
    <name evidence="2" type="ORF">RFULGI_LOCUS17491</name>
</gene>
<feature type="non-terminal residue" evidence="2">
    <location>
        <position position="1"/>
    </location>
</feature>
<evidence type="ECO:0000313" key="3">
    <source>
        <dbReference type="Proteomes" id="UP000789396"/>
    </source>
</evidence>